<keyword evidence="2" id="KW-0201">Cytochrome c-type biogenesis</keyword>
<sequence length="197" mass="20074">MKRLLVALVAAAALLAGCTSGSSSDDGAQATGPAETGVQDVDTALQPCPEQTGDTVQATDALPALTFECIGGGSLDLSRAPGVPTVINVWGSWCGPCREELPLVQELADAAGEEVQVLGVVTTDTLGAADSFAADAGVTFPNAFDQQDELLSDLGRRGAPFTFFVAADGTLAYTEAGAVSSYDELRQLVADHLGVTL</sequence>
<dbReference type="InterPro" id="IPR013740">
    <property type="entry name" value="Redoxin"/>
</dbReference>
<dbReference type="InterPro" id="IPR050553">
    <property type="entry name" value="Thioredoxin_ResA/DsbE_sf"/>
</dbReference>
<dbReference type="InterPro" id="IPR017937">
    <property type="entry name" value="Thioredoxin_CS"/>
</dbReference>
<evidence type="ECO:0000256" key="1">
    <source>
        <dbReference type="ARBA" id="ARBA00004196"/>
    </source>
</evidence>
<evidence type="ECO:0000256" key="3">
    <source>
        <dbReference type="SAM" id="SignalP"/>
    </source>
</evidence>
<dbReference type="PANTHER" id="PTHR42852:SF13">
    <property type="entry name" value="PROTEIN DIPZ"/>
    <property type="match status" value="1"/>
</dbReference>
<evidence type="ECO:0000313" key="6">
    <source>
        <dbReference type="Proteomes" id="UP001373496"/>
    </source>
</evidence>
<gene>
    <name evidence="5" type="ORF">UXQ13_00195</name>
</gene>
<dbReference type="CDD" id="cd02966">
    <property type="entry name" value="TlpA_like_family"/>
    <property type="match status" value="1"/>
</dbReference>
<evidence type="ECO:0000256" key="2">
    <source>
        <dbReference type="ARBA" id="ARBA00022748"/>
    </source>
</evidence>
<dbReference type="PROSITE" id="PS51257">
    <property type="entry name" value="PROKAR_LIPOPROTEIN"/>
    <property type="match status" value="1"/>
</dbReference>
<dbReference type="SUPFAM" id="SSF52833">
    <property type="entry name" value="Thioredoxin-like"/>
    <property type="match status" value="1"/>
</dbReference>
<dbReference type="Proteomes" id="UP001373496">
    <property type="component" value="Unassembled WGS sequence"/>
</dbReference>
<comment type="subcellular location">
    <subcellularLocation>
        <location evidence="1">Cell envelope</location>
    </subcellularLocation>
</comment>
<dbReference type="InterPro" id="IPR036249">
    <property type="entry name" value="Thioredoxin-like_sf"/>
</dbReference>
<feature type="chain" id="PRO_5047024384" evidence="3">
    <location>
        <begin position="25"/>
        <end position="197"/>
    </location>
</feature>
<comment type="caution">
    <text evidence="5">The sequence shown here is derived from an EMBL/GenBank/DDBJ whole genome shotgun (WGS) entry which is preliminary data.</text>
</comment>
<accession>A0ABU8DZP5</accession>
<feature type="signal peptide" evidence="3">
    <location>
        <begin position="1"/>
        <end position="24"/>
    </location>
</feature>
<dbReference type="EMBL" id="JBAPLV010000001">
    <property type="protein sequence ID" value="MEI4276873.1"/>
    <property type="molecule type" value="Genomic_DNA"/>
</dbReference>
<keyword evidence="3" id="KW-0732">Signal</keyword>
<evidence type="ECO:0000259" key="4">
    <source>
        <dbReference type="PROSITE" id="PS51352"/>
    </source>
</evidence>
<keyword evidence="6" id="KW-1185">Reference proteome</keyword>
<proteinExistence type="predicted"/>
<dbReference type="InterPro" id="IPR013766">
    <property type="entry name" value="Thioredoxin_domain"/>
</dbReference>
<dbReference type="PROSITE" id="PS51352">
    <property type="entry name" value="THIOREDOXIN_2"/>
    <property type="match status" value="1"/>
</dbReference>
<feature type="domain" description="Thioredoxin" evidence="4">
    <location>
        <begin position="56"/>
        <end position="194"/>
    </location>
</feature>
<organism evidence="5 6">
    <name type="scientific">Klenkia terrae</name>
    <dbReference type="NCBI Taxonomy" id="1052259"/>
    <lineage>
        <taxon>Bacteria</taxon>
        <taxon>Bacillati</taxon>
        <taxon>Actinomycetota</taxon>
        <taxon>Actinomycetes</taxon>
        <taxon>Geodermatophilales</taxon>
        <taxon>Geodermatophilaceae</taxon>
        <taxon>Klenkia</taxon>
    </lineage>
</organism>
<dbReference type="RefSeq" id="WP_225234318.1">
    <property type="nucleotide sequence ID" value="NZ_JBAPLV010000001.1"/>
</dbReference>
<evidence type="ECO:0000313" key="5">
    <source>
        <dbReference type="EMBL" id="MEI4276873.1"/>
    </source>
</evidence>
<dbReference type="Pfam" id="PF08534">
    <property type="entry name" value="Redoxin"/>
    <property type="match status" value="1"/>
</dbReference>
<dbReference type="Gene3D" id="3.40.30.10">
    <property type="entry name" value="Glutaredoxin"/>
    <property type="match status" value="1"/>
</dbReference>
<name>A0ABU8DZP5_9ACTN</name>
<dbReference type="PROSITE" id="PS00194">
    <property type="entry name" value="THIOREDOXIN_1"/>
    <property type="match status" value="1"/>
</dbReference>
<dbReference type="PANTHER" id="PTHR42852">
    <property type="entry name" value="THIOL:DISULFIDE INTERCHANGE PROTEIN DSBE"/>
    <property type="match status" value="1"/>
</dbReference>
<protein>
    <submittedName>
        <fullName evidence="5">TlpA disulfide reductase family protein</fullName>
    </submittedName>
</protein>
<reference evidence="5 6" key="1">
    <citation type="submission" date="2024-03" db="EMBL/GenBank/DDBJ databases">
        <title>Draft genome sequence of Klenkia terrae.</title>
        <authorList>
            <person name="Duangmal K."/>
            <person name="Chantavorakit T."/>
        </authorList>
    </citation>
    <scope>NUCLEOTIDE SEQUENCE [LARGE SCALE GENOMIC DNA]</scope>
    <source>
        <strain evidence="5 6">JCM 17786</strain>
    </source>
</reference>